<dbReference type="InterPro" id="IPR036291">
    <property type="entry name" value="NAD(P)-bd_dom_sf"/>
</dbReference>
<comment type="similarity">
    <text evidence="1">Belongs to the short-chain dehydrogenases/reductases (SDR) family.</text>
</comment>
<feature type="compositionally biased region" description="Basic and acidic residues" evidence="4">
    <location>
        <begin position="459"/>
        <end position="477"/>
    </location>
</feature>
<evidence type="ECO:0000313" key="6">
    <source>
        <dbReference type="Proteomes" id="UP001408356"/>
    </source>
</evidence>
<keyword evidence="6" id="KW-1185">Reference proteome</keyword>
<evidence type="ECO:0000256" key="2">
    <source>
        <dbReference type="ARBA" id="ARBA00022857"/>
    </source>
</evidence>
<feature type="region of interest" description="Disordered" evidence="4">
    <location>
        <begin position="863"/>
        <end position="927"/>
    </location>
</feature>
<dbReference type="EMBL" id="JARVKF010000010">
    <property type="protein sequence ID" value="KAK9425914.1"/>
    <property type="molecule type" value="Genomic_DNA"/>
</dbReference>
<dbReference type="Proteomes" id="UP001408356">
    <property type="component" value="Unassembled WGS sequence"/>
</dbReference>
<proteinExistence type="inferred from homology"/>
<protein>
    <submittedName>
        <fullName evidence="5">Short chain dehydrogenase protein</fullName>
    </submittedName>
</protein>
<dbReference type="PANTHER" id="PTHR24320">
    <property type="entry name" value="RETINOL DEHYDROGENASE"/>
    <property type="match status" value="1"/>
</dbReference>
<gene>
    <name evidence="5" type="ORF">SUNI508_12807</name>
</gene>
<evidence type="ECO:0000256" key="3">
    <source>
        <dbReference type="ARBA" id="ARBA00023002"/>
    </source>
</evidence>
<dbReference type="Pfam" id="PF00106">
    <property type="entry name" value="adh_short"/>
    <property type="match status" value="1"/>
</dbReference>
<keyword evidence="2" id="KW-0521">NADP</keyword>
<organism evidence="5 6">
    <name type="scientific">Seiridium unicorne</name>
    <dbReference type="NCBI Taxonomy" id="138068"/>
    <lineage>
        <taxon>Eukaryota</taxon>
        <taxon>Fungi</taxon>
        <taxon>Dikarya</taxon>
        <taxon>Ascomycota</taxon>
        <taxon>Pezizomycotina</taxon>
        <taxon>Sordariomycetes</taxon>
        <taxon>Xylariomycetidae</taxon>
        <taxon>Amphisphaeriales</taxon>
        <taxon>Sporocadaceae</taxon>
        <taxon>Seiridium</taxon>
    </lineage>
</organism>
<keyword evidence="3" id="KW-0560">Oxidoreductase</keyword>
<feature type="region of interest" description="Disordered" evidence="4">
    <location>
        <begin position="348"/>
        <end position="498"/>
    </location>
</feature>
<comment type="caution">
    <text evidence="5">The sequence shown here is derived from an EMBL/GenBank/DDBJ whole genome shotgun (WGS) entry which is preliminary data.</text>
</comment>
<feature type="compositionally biased region" description="Basic and acidic residues" evidence="4">
    <location>
        <begin position="440"/>
        <end position="451"/>
    </location>
</feature>
<name>A0ABR2VG80_9PEZI</name>
<feature type="compositionally biased region" description="Basic and acidic residues" evidence="4">
    <location>
        <begin position="903"/>
        <end position="927"/>
    </location>
</feature>
<accession>A0ABR2VG80</accession>
<dbReference type="InterPro" id="IPR002347">
    <property type="entry name" value="SDR_fam"/>
</dbReference>
<reference evidence="5 6" key="1">
    <citation type="journal article" date="2024" name="J. Plant Pathol.">
        <title>Sequence and assembly of the genome of Seiridium unicorne, isolate CBS 538.82, causal agent of cypress canker disease.</title>
        <authorList>
            <person name="Scali E."/>
            <person name="Rocca G.D."/>
            <person name="Danti R."/>
            <person name="Garbelotto M."/>
            <person name="Barberini S."/>
            <person name="Baroncelli R."/>
            <person name="Emiliani G."/>
        </authorList>
    </citation>
    <scope>NUCLEOTIDE SEQUENCE [LARGE SCALE GENOMIC DNA]</scope>
    <source>
        <strain evidence="5 6">BM-138-508</strain>
    </source>
</reference>
<evidence type="ECO:0000256" key="4">
    <source>
        <dbReference type="SAM" id="MobiDB-lite"/>
    </source>
</evidence>
<sequence>MPSSNFSADSLPDLKGRVYLVTGGNSGWRVKHHQVDLHGAKVYMAARSEAKATASIDGIRQRLPQADIHFLELDLGSFSSVVSAAAKIRRTEQALHGLVNNAGIMGTPFARTNDGFEEQWQEKTNYLSHWLLTNHLLPLLLKTARASAPGDVRIANLSSSGHQLFAPKTGIYGGTTTFSIDIERVLFILLLRFLLEKAQDYSSNRVGNVIKLPAFEGESRKLVANSTTNAVVVGKAGMLLCDILFLISNMADPWTRPDPDLSDPKARLRREGLFDRLLEHMSKSELRYKITARFPNFEAMMKTASVRMFQKIHEEFGWESASEDSVEWLVDVAIWNILAPDKFQDAFPWETDVPDPNVTARNPASKRYRAYTQKESQGTKQPKDSDQISQPASEKAIRATARAFANDDDDTNHRTGSKIKSRQQESALVPVHNIAQKAQDACDSKRNDHELQAPAKNPPKKDYKPPSQSKDVRKDAAEETVYGQQNALTGKSEAPKNTMKESLVAMDTCTHTASKTDVARHRPTFFKNSTANDRDDSHNNGLEEELKVLRDTSITDLDGKIRHIRLEKSYMYPAESIFDMENWAPESEGPHPSERTPEQRMDPNLVCSRQKRLKHFTGHIPKHRLINCRPFEVPILMDEKDVGRLVIGEDMKLLGDAIEKFSSAEHVKLVVRHALPNNIKNTPTEFTKVLAIDLKSNKISAENKFSVLVVRQIWQLLVGFAHINWSSIMRGQPPVDLVTAFNLRFEQEMTRYSEKIIQYENDEIQQSWDGFMDFGRNYHVKTLRINSMKGVIREKFRTIEDIEERNRKAVAAIPGIIEANPWIDNPAILAELMPEFLYEGGVDERKTSIMDSTETDNIVRLCDGTNTATPKPHKSVAGNIEESIESTKEKFQHKPTTGSTTKRGAESGDDRGGEKRPKFGHEGESSG</sequence>
<evidence type="ECO:0000313" key="5">
    <source>
        <dbReference type="EMBL" id="KAK9425914.1"/>
    </source>
</evidence>
<dbReference type="Gene3D" id="3.40.50.720">
    <property type="entry name" value="NAD(P)-binding Rossmann-like Domain"/>
    <property type="match status" value="1"/>
</dbReference>
<dbReference type="SUPFAM" id="SSF51735">
    <property type="entry name" value="NAD(P)-binding Rossmann-fold domains"/>
    <property type="match status" value="1"/>
</dbReference>
<evidence type="ECO:0000256" key="1">
    <source>
        <dbReference type="ARBA" id="ARBA00006484"/>
    </source>
</evidence>
<dbReference type="PANTHER" id="PTHR24320:SF282">
    <property type="entry name" value="WW DOMAIN-CONTAINING OXIDOREDUCTASE"/>
    <property type="match status" value="1"/>
</dbReference>